<evidence type="ECO:0008006" key="3">
    <source>
        <dbReference type="Google" id="ProtNLM"/>
    </source>
</evidence>
<reference evidence="1 2" key="1">
    <citation type="submission" date="2016-02" db="EMBL/GenBank/DDBJ databases">
        <title>Complete Genome of H5569, the type strain of the newly described species Haematospirillium jordaniae.</title>
        <authorList>
            <person name="Nicholson A.C."/>
            <person name="Humrighouse B.W."/>
            <person name="Loparov V."/>
            <person name="McQuiston J.R."/>
        </authorList>
    </citation>
    <scope>NUCLEOTIDE SEQUENCE [LARGE SCALE GENOMIC DNA]</scope>
    <source>
        <strain evidence="1 2">H5569</strain>
        <plasmid evidence="2">Plasmid unnamed 2</plasmid>
    </source>
</reference>
<geneLocation type="plasmid" evidence="1 2">
    <name>unnamed 2</name>
</geneLocation>
<organism evidence="1 2">
    <name type="scientific">Haematospirillum jordaniae</name>
    <dbReference type="NCBI Taxonomy" id="1549855"/>
    <lineage>
        <taxon>Bacteria</taxon>
        <taxon>Pseudomonadati</taxon>
        <taxon>Pseudomonadota</taxon>
        <taxon>Alphaproteobacteria</taxon>
        <taxon>Rhodospirillales</taxon>
        <taxon>Novispirillaceae</taxon>
        <taxon>Haematospirillum</taxon>
    </lineage>
</organism>
<dbReference type="KEGG" id="hjo:AY555_10655"/>
<accession>A0A145VQA6</accession>
<keyword evidence="2" id="KW-1185">Reference proteome</keyword>
<sequence>MQTNSEFFTVDDLLVRWGGVIAKGTLANWRAKRIGPAYVKIGGRILYPVSVVETWERTNMRACNDN</sequence>
<gene>
    <name evidence="1" type="ORF">AY555_10655</name>
</gene>
<dbReference type="EMBL" id="CP014527">
    <property type="protein sequence ID" value="AMW35829.1"/>
    <property type="molecule type" value="Genomic_DNA"/>
</dbReference>
<dbReference type="Proteomes" id="UP000076066">
    <property type="component" value="Plasmid unnamed 2"/>
</dbReference>
<dbReference type="AlphaFoldDB" id="A0A145VQA6"/>
<dbReference type="OrthoDB" id="9806994at2"/>
<dbReference type="RefSeq" id="WP_066137158.1">
    <property type="nucleotide sequence ID" value="NZ_JAAVSS010000019.1"/>
</dbReference>
<keyword evidence="1" id="KW-0614">Plasmid</keyword>
<protein>
    <recommendedName>
        <fullName evidence="3">DNA-binding protein</fullName>
    </recommendedName>
</protein>
<proteinExistence type="predicted"/>
<evidence type="ECO:0000313" key="1">
    <source>
        <dbReference type="EMBL" id="AMW35829.1"/>
    </source>
</evidence>
<name>A0A145VQA6_9PROT</name>
<evidence type="ECO:0000313" key="2">
    <source>
        <dbReference type="Proteomes" id="UP000076066"/>
    </source>
</evidence>